<dbReference type="GO" id="GO:0005886">
    <property type="term" value="C:plasma membrane"/>
    <property type="evidence" value="ECO:0007669"/>
    <property type="project" value="UniProtKB-SubCell"/>
</dbReference>
<keyword evidence="10 12" id="KW-0139">CF(1)</keyword>
<dbReference type="CDD" id="cd18115">
    <property type="entry name" value="ATP-synt_F1_beta_N"/>
    <property type="match status" value="1"/>
</dbReference>
<dbReference type="Pfam" id="PF00006">
    <property type="entry name" value="ATP-synt_ab"/>
    <property type="match status" value="1"/>
</dbReference>
<keyword evidence="3 12" id="KW-0813">Transport</keyword>
<feature type="domain" description="ATPase F1/V1/A1 complex alpha/beta subunit N-terminal" evidence="14">
    <location>
        <begin position="13"/>
        <end position="85"/>
    </location>
</feature>
<keyword evidence="5 12" id="KW-0375">Hydrogen ion transport</keyword>
<dbReference type="FunFam" id="3.40.50.300:FF:001630">
    <property type="entry name" value="ATP synthase subunit beta"/>
    <property type="match status" value="1"/>
</dbReference>
<dbReference type="PANTHER" id="PTHR15184:SF71">
    <property type="entry name" value="ATP SYNTHASE SUBUNIT BETA, MITOCHONDRIAL"/>
    <property type="match status" value="1"/>
</dbReference>
<keyword evidence="7 12" id="KW-1278">Translocase</keyword>
<dbReference type="CDD" id="cd01133">
    <property type="entry name" value="F1-ATPase_beta_CD"/>
    <property type="match status" value="1"/>
</dbReference>
<evidence type="ECO:0000256" key="5">
    <source>
        <dbReference type="ARBA" id="ARBA00022781"/>
    </source>
</evidence>
<keyword evidence="12" id="KW-1003">Cell membrane</keyword>
<evidence type="ECO:0000256" key="2">
    <source>
        <dbReference type="ARBA" id="ARBA00008936"/>
    </source>
</evidence>
<dbReference type="InterPro" id="IPR005722">
    <property type="entry name" value="ATP_synth_F1_bsu"/>
</dbReference>
<dbReference type="KEGG" id="gog:C1280_23590"/>
<dbReference type="HAMAP" id="MF_01347">
    <property type="entry name" value="ATP_synth_beta_bact"/>
    <property type="match status" value="1"/>
</dbReference>
<dbReference type="InterPro" id="IPR020003">
    <property type="entry name" value="ATPase_a/bsu_AS"/>
</dbReference>
<dbReference type="FunFam" id="2.40.10.170:FF:000005">
    <property type="entry name" value="ATP synthase subunit beta"/>
    <property type="match status" value="1"/>
</dbReference>
<dbReference type="InterPro" id="IPR024034">
    <property type="entry name" value="ATPase_F1/V1_b/a_C"/>
</dbReference>
<evidence type="ECO:0000259" key="13">
    <source>
        <dbReference type="Pfam" id="PF00006"/>
    </source>
</evidence>
<dbReference type="SUPFAM" id="SSF52540">
    <property type="entry name" value="P-loop containing nucleoside triphosphate hydrolases"/>
    <property type="match status" value="1"/>
</dbReference>
<dbReference type="Gene3D" id="3.40.50.300">
    <property type="entry name" value="P-loop containing nucleotide triphosphate hydrolases"/>
    <property type="match status" value="1"/>
</dbReference>
<dbReference type="InterPro" id="IPR027417">
    <property type="entry name" value="P-loop_NTPase"/>
</dbReference>
<dbReference type="NCBIfam" id="TIGR01039">
    <property type="entry name" value="atpD"/>
    <property type="match status" value="1"/>
</dbReference>
<dbReference type="Pfam" id="PF02874">
    <property type="entry name" value="ATP-synt_ab_N"/>
    <property type="match status" value="1"/>
</dbReference>
<gene>
    <name evidence="12 16" type="primary">atpD</name>
    <name evidence="16" type="ORF">C1280_23590</name>
</gene>
<dbReference type="RefSeq" id="WP_010036454.1">
    <property type="nucleotide sequence ID" value="NZ_CP025958.1"/>
</dbReference>
<dbReference type="InterPro" id="IPR055190">
    <property type="entry name" value="ATP-synt_VA_C"/>
</dbReference>
<evidence type="ECO:0000256" key="12">
    <source>
        <dbReference type="HAMAP-Rule" id="MF_01347"/>
    </source>
</evidence>
<keyword evidence="11 12" id="KW-0066">ATP synthesis</keyword>
<protein>
    <recommendedName>
        <fullName evidence="12">ATP synthase subunit beta</fullName>
        <ecNumber evidence="12">7.1.2.2</ecNumber>
    </recommendedName>
    <alternativeName>
        <fullName evidence="12">ATP synthase F1 sector subunit beta</fullName>
    </alternativeName>
    <alternativeName>
        <fullName evidence="12">F-ATPase subunit beta</fullName>
    </alternativeName>
</protein>
<dbReference type="EC" id="7.1.2.2" evidence="12"/>
<keyword evidence="9 12" id="KW-0472">Membrane</keyword>
<dbReference type="InterPro" id="IPR036121">
    <property type="entry name" value="ATPase_F1/V1/A1_a/bsu_N_sf"/>
</dbReference>
<feature type="domain" description="ATP synthase A/B type C-terminal" evidence="15">
    <location>
        <begin position="370"/>
        <end position="449"/>
    </location>
</feature>
<dbReference type="EMBL" id="CP025958">
    <property type="protein sequence ID" value="AWM39687.1"/>
    <property type="molecule type" value="Genomic_DNA"/>
</dbReference>
<evidence type="ECO:0000313" key="16">
    <source>
        <dbReference type="EMBL" id="AWM39687.1"/>
    </source>
</evidence>
<comment type="subcellular location">
    <subcellularLocation>
        <location evidence="12">Cell membrane</location>
        <topology evidence="12">Peripheral membrane protein</topology>
    </subcellularLocation>
    <subcellularLocation>
        <location evidence="1">Membrane</location>
        <topology evidence="1">Peripheral membrane protein</topology>
    </subcellularLocation>
</comment>
<dbReference type="SUPFAM" id="SSF50615">
    <property type="entry name" value="N-terminal domain of alpha and beta subunits of F1 ATP synthase"/>
    <property type="match status" value="1"/>
</dbReference>
<dbReference type="PANTHER" id="PTHR15184">
    <property type="entry name" value="ATP SYNTHASE"/>
    <property type="match status" value="1"/>
</dbReference>
<dbReference type="Gene3D" id="2.40.10.170">
    <property type="match status" value="1"/>
</dbReference>
<dbReference type="InterPro" id="IPR004100">
    <property type="entry name" value="ATPase_F1/V1/A1_a/bsu_N"/>
</dbReference>
<dbReference type="GO" id="GO:0005524">
    <property type="term" value="F:ATP binding"/>
    <property type="evidence" value="ECO:0007669"/>
    <property type="project" value="UniProtKB-UniRule"/>
</dbReference>
<dbReference type="InterPro" id="IPR050053">
    <property type="entry name" value="ATPase_alpha/beta_chains"/>
</dbReference>
<evidence type="ECO:0000256" key="4">
    <source>
        <dbReference type="ARBA" id="ARBA00022741"/>
    </source>
</evidence>
<keyword evidence="6 12" id="KW-0067">ATP-binding</keyword>
<sequence>MVTTATNSKLGKIVQIIGSTFDVEFEEGHLPAIYNALTITTKSASGTEISLTGEVQQHLGGSRVRCVALGSTDGLVRGMDCTDTGAPVSVPVGLGTLGRVFNLLGQPIDGGGAVQTTEKRAIHREPPKFDELSPKSEVLVTGIKVIDLLTPLARGGKAGLFGGAGLGKTVILTELINRIAKVYKGYSVFAGVGERTREGNDLWLEMQETKTDASADAKSVLESCAMVFGQMNEPPGARLRVALSALTMAEWFRDVTGTETLLFVDNIFRFSQAGSEVSALLGRMPSAVGYQPTLATEMGELQERITTTKNGAITSVQAVYVPADDPTDPAPANTFQHLDAFIYLERSISEKGIYPAIDPLASNSRLLDPQFVGERHFAVADRVKRILQRYRELQDIIAILGVEELSEEDKKVVERARRIERFLSQPFYVAEPFTGKSGNFTTLEDTIRSFEELCDGKWDHIPESAFLYVGKIDEVGAAK</sequence>
<keyword evidence="8 12" id="KW-0406">Ion transport</keyword>
<feature type="domain" description="ATPase F1/V1/A1 complex alpha/beta subunit nucleotide-binding" evidence="13">
    <location>
        <begin position="142"/>
        <end position="364"/>
    </location>
</feature>
<keyword evidence="17" id="KW-1185">Reference proteome</keyword>
<dbReference type="CDD" id="cd18110">
    <property type="entry name" value="ATP-synt_F1_beta_C"/>
    <property type="match status" value="1"/>
</dbReference>
<evidence type="ECO:0000259" key="15">
    <source>
        <dbReference type="Pfam" id="PF22919"/>
    </source>
</evidence>
<proteinExistence type="inferred from homology"/>
<evidence type="ECO:0000256" key="6">
    <source>
        <dbReference type="ARBA" id="ARBA00022840"/>
    </source>
</evidence>
<reference evidence="16 17" key="1">
    <citation type="submission" date="2018-01" db="EMBL/GenBank/DDBJ databases">
        <title>G. obscuriglobus.</title>
        <authorList>
            <person name="Franke J."/>
            <person name="Blomberg W."/>
            <person name="Selmecki A."/>
        </authorList>
    </citation>
    <scope>NUCLEOTIDE SEQUENCE [LARGE SCALE GENOMIC DNA]</scope>
    <source>
        <strain evidence="16 17">DSM 5831</strain>
    </source>
</reference>
<evidence type="ECO:0000256" key="1">
    <source>
        <dbReference type="ARBA" id="ARBA00004170"/>
    </source>
</evidence>
<dbReference type="Gene3D" id="1.10.1140.10">
    <property type="entry name" value="Bovine Mitochondrial F1-atpase, Atp Synthase Beta Chain, Chain D, domain 3"/>
    <property type="match status" value="1"/>
</dbReference>
<evidence type="ECO:0000256" key="3">
    <source>
        <dbReference type="ARBA" id="ARBA00022448"/>
    </source>
</evidence>
<dbReference type="InterPro" id="IPR000194">
    <property type="entry name" value="ATPase_F1/V1/A1_a/bsu_nucl-bd"/>
</dbReference>
<evidence type="ECO:0000256" key="7">
    <source>
        <dbReference type="ARBA" id="ARBA00022967"/>
    </source>
</evidence>
<dbReference type="SUPFAM" id="SSF47917">
    <property type="entry name" value="C-terminal domain of alpha and beta subunits of F1 ATP synthase"/>
    <property type="match status" value="1"/>
</dbReference>
<dbReference type="GO" id="GO:0046933">
    <property type="term" value="F:proton-transporting ATP synthase activity, rotational mechanism"/>
    <property type="evidence" value="ECO:0007669"/>
    <property type="project" value="UniProtKB-UniRule"/>
</dbReference>
<feature type="binding site" evidence="12">
    <location>
        <begin position="162"/>
        <end position="169"/>
    </location>
    <ligand>
        <name>ATP</name>
        <dbReference type="ChEBI" id="CHEBI:30616"/>
    </ligand>
</feature>
<dbReference type="AlphaFoldDB" id="A0A2Z3H831"/>
<dbReference type="Proteomes" id="UP000245802">
    <property type="component" value="Chromosome"/>
</dbReference>
<dbReference type="GO" id="GO:0045259">
    <property type="term" value="C:proton-transporting ATP synthase complex"/>
    <property type="evidence" value="ECO:0007669"/>
    <property type="project" value="UniProtKB-KW"/>
</dbReference>
<accession>A0A2Z3H831</accession>
<comment type="similarity">
    <text evidence="2 12">Belongs to the ATPase alpha/beta chains family.</text>
</comment>
<evidence type="ECO:0000256" key="8">
    <source>
        <dbReference type="ARBA" id="ARBA00023065"/>
    </source>
</evidence>
<dbReference type="PROSITE" id="PS00152">
    <property type="entry name" value="ATPASE_ALPHA_BETA"/>
    <property type="match status" value="1"/>
</dbReference>
<name>A0A2Z3H831_9BACT</name>
<dbReference type="OrthoDB" id="9801639at2"/>
<evidence type="ECO:0000259" key="14">
    <source>
        <dbReference type="Pfam" id="PF02874"/>
    </source>
</evidence>
<evidence type="ECO:0000256" key="9">
    <source>
        <dbReference type="ARBA" id="ARBA00023136"/>
    </source>
</evidence>
<evidence type="ECO:0000313" key="17">
    <source>
        <dbReference type="Proteomes" id="UP000245802"/>
    </source>
</evidence>
<comment type="catalytic activity">
    <reaction evidence="12">
        <text>ATP + H2O + 4 H(+)(in) = ADP + phosphate + 5 H(+)(out)</text>
        <dbReference type="Rhea" id="RHEA:57720"/>
        <dbReference type="ChEBI" id="CHEBI:15377"/>
        <dbReference type="ChEBI" id="CHEBI:15378"/>
        <dbReference type="ChEBI" id="CHEBI:30616"/>
        <dbReference type="ChEBI" id="CHEBI:43474"/>
        <dbReference type="ChEBI" id="CHEBI:456216"/>
        <dbReference type="EC" id="7.1.2.2"/>
    </reaction>
</comment>
<dbReference type="Pfam" id="PF22919">
    <property type="entry name" value="ATP-synt_VA_C"/>
    <property type="match status" value="1"/>
</dbReference>
<keyword evidence="4 12" id="KW-0547">Nucleotide-binding</keyword>
<organism evidence="16 17">
    <name type="scientific">Gemmata obscuriglobus</name>
    <dbReference type="NCBI Taxonomy" id="114"/>
    <lineage>
        <taxon>Bacteria</taxon>
        <taxon>Pseudomonadati</taxon>
        <taxon>Planctomycetota</taxon>
        <taxon>Planctomycetia</taxon>
        <taxon>Gemmatales</taxon>
        <taxon>Gemmataceae</taxon>
        <taxon>Gemmata</taxon>
    </lineage>
</organism>
<evidence type="ECO:0000256" key="11">
    <source>
        <dbReference type="ARBA" id="ARBA00023310"/>
    </source>
</evidence>
<dbReference type="FunFam" id="1.10.1140.10:FF:000005">
    <property type="entry name" value="ATP synthase subunit beta"/>
    <property type="match status" value="1"/>
</dbReference>
<comment type="function">
    <text evidence="12">Produces ATP from ADP in the presence of a proton gradient across the membrane. The catalytic sites are hosted primarily by the beta subunits.</text>
</comment>
<evidence type="ECO:0000256" key="10">
    <source>
        <dbReference type="ARBA" id="ARBA00023196"/>
    </source>
</evidence>